<dbReference type="InterPro" id="IPR036188">
    <property type="entry name" value="FAD/NAD-bd_sf"/>
</dbReference>
<dbReference type="Gene3D" id="3.50.50.60">
    <property type="entry name" value="FAD/NAD(P)-binding domain"/>
    <property type="match status" value="2"/>
</dbReference>
<gene>
    <name evidence="7" type="ORF">B0T17DRAFT_530503</name>
</gene>
<reference evidence="7" key="1">
    <citation type="submission" date="2023-06" db="EMBL/GenBank/DDBJ databases">
        <title>Genome-scale phylogeny and comparative genomics of the fungal order Sordariales.</title>
        <authorList>
            <consortium name="Lawrence Berkeley National Laboratory"/>
            <person name="Hensen N."/>
            <person name="Bonometti L."/>
            <person name="Westerberg I."/>
            <person name="Brannstrom I.O."/>
            <person name="Guillou S."/>
            <person name="Cros-Aarteil S."/>
            <person name="Calhoun S."/>
            <person name="Haridas S."/>
            <person name="Kuo A."/>
            <person name="Mondo S."/>
            <person name="Pangilinan J."/>
            <person name="Riley R."/>
            <person name="LaButti K."/>
            <person name="Andreopoulos B."/>
            <person name="Lipzen A."/>
            <person name="Chen C."/>
            <person name="Yanf M."/>
            <person name="Daum C."/>
            <person name="Ng V."/>
            <person name="Clum A."/>
            <person name="Steindorff A."/>
            <person name="Ohm R."/>
            <person name="Martin F."/>
            <person name="Silar P."/>
            <person name="Natvig D."/>
            <person name="Lalanne C."/>
            <person name="Gautier V."/>
            <person name="Ament-velasquez S.L."/>
            <person name="Kruys A."/>
            <person name="Hutchinson M.I."/>
            <person name="Powell A.J."/>
            <person name="Barry K."/>
            <person name="Miller A.N."/>
            <person name="Grigoriev I.V."/>
            <person name="Debuchy R."/>
            <person name="Gladieux P."/>
            <person name="Thoren M.H."/>
            <person name="Johannesson H."/>
        </authorList>
    </citation>
    <scope>NUCLEOTIDE SEQUENCE</scope>
    <source>
        <strain evidence="7">SMH3391-2</strain>
    </source>
</reference>
<dbReference type="PANTHER" id="PTHR10961:SF46">
    <property type="entry name" value="PEROXISOMAL SARCOSINE OXIDASE"/>
    <property type="match status" value="1"/>
</dbReference>
<evidence type="ECO:0000259" key="6">
    <source>
        <dbReference type="Pfam" id="PF01266"/>
    </source>
</evidence>
<dbReference type="GO" id="GO:0050660">
    <property type="term" value="F:flavin adenine dinucleotide binding"/>
    <property type="evidence" value="ECO:0007669"/>
    <property type="project" value="InterPro"/>
</dbReference>
<proteinExistence type="inferred from homology"/>
<feature type="domain" description="FAD dependent oxidoreductase" evidence="6">
    <location>
        <begin position="18"/>
        <end position="171"/>
    </location>
</feature>
<dbReference type="AlphaFoldDB" id="A0AA39WZV3"/>
<protein>
    <recommendedName>
        <fullName evidence="6">FAD dependent oxidoreductase domain-containing protein</fullName>
    </recommendedName>
</protein>
<comment type="similarity">
    <text evidence="2">Belongs to the MSOX/MTOX family.</text>
</comment>
<evidence type="ECO:0000256" key="1">
    <source>
        <dbReference type="ARBA" id="ARBA00001974"/>
    </source>
</evidence>
<dbReference type="Pfam" id="PF01266">
    <property type="entry name" value="DAO"/>
    <property type="match status" value="1"/>
</dbReference>
<organism evidence="7 8">
    <name type="scientific">Bombardia bombarda</name>
    <dbReference type="NCBI Taxonomy" id="252184"/>
    <lineage>
        <taxon>Eukaryota</taxon>
        <taxon>Fungi</taxon>
        <taxon>Dikarya</taxon>
        <taxon>Ascomycota</taxon>
        <taxon>Pezizomycotina</taxon>
        <taxon>Sordariomycetes</taxon>
        <taxon>Sordariomycetidae</taxon>
        <taxon>Sordariales</taxon>
        <taxon>Lasiosphaeriaceae</taxon>
        <taxon>Bombardia</taxon>
    </lineage>
</organism>
<keyword evidence="5" id="KW-0560">Oxidoreductase</keyword>
<comment type="caution">
    <text evidence="7">The sequence shown here is derived from an EMBL/GenBank/DDBJ whole genome shotgun (WGS) entry which is preliminary data.</text>
</comment>
<sequence length="349" mass="39097">MKAKTTTAMAIQEKLTSYLIIGAGSFGASTALALKKAEPDAHITVIDRTPFPCPYAAAHDVNKICRGDYGDLMYMKLAIRSMESWTADPLYSRHFHNSGMLYAYDDAYLRTIIANWEAIYGEGNAPSHLLDLTDAKQRFGGIFENADWSAAERSLWSPQAERLKHSPVMALMATLPAESLPPGDDRVLKCMNDTGFSNNVYHEPSKQKLSIPPSKVSQLTWSQDMPQVLKDELRTIGQELHGGLLSKLVPTYYRMCWDGFTPNQDFIICAHPHAQNLYIVGGGSFHACEFLPVMGDIVVQMLRGELDGEMERRFAWDRPNDGHNSHFSTLQIEISVIYGVRRAFDRDST</sequence>
<dbReference type="InterPro" id="IPR045170">
    <property type="entry name" value="MTOX"/>
</dbReference>
<evidence type="ECO:0000256" key="5">
    <source>
        <dbReference type="ARBA" id="ARBA00023002"/>
    </source>
</evidence>
<accession>A0AA39WZV3</accession>
<comment type="cofactor">
    <cofactor evidence="1">
        <name>FAD</name>
        <dbReference type="ChEBI" id="CHEBI:57692"/>
    </cofactor>
</comment>
<dbReference type="PANTHER" id="PTHR10961">
    <property type="entry name" value="PEROXISOMAL SARCOSINE OXIDASE"/>
    <property type="match status" value="1"/>
</dbReference>
<dbReference type="SUPFAM" id="SSF51905">
    <property type="entry name" value="FAD/NAD(P)-binding domain"/>
    <property type="match status" value="1"/>
</dbReference>
<evidence type="ECO:0000256" key="3">
    <source>
        <dbReference type="ARBA" id="ARBA00022630"/>
    </source>
</evidence>
<evidence type="ECO:0000313" key="7">
    <source>
        <dbReference type="EMBL" id="KAK0624581.1"/>
    </source>
</evidence>
<dbReference type="GO" id="GO:0008115">
    <property type="term" value="F:sarcosine oxidase activity"/>
    <property type="evidence" value="ECO:0007669"/>
    <property type="project" value="TreeGrafter"/>
</dbReference>
<dbReference type="Proteomes" id="UP001174934">
    <property type="component" value="Unassembled WGS sequence"/>
</dbReference>
<evidence type="ECO:0000313" key="8">
    <source>
        <dbReference type="Proteomes" id="UP001174934"/>
    </source>
</evidence>
<name>A0AA39WZV3_9PEZI</name>
<evidence type="ECO:0000256" key="4">
    <source>
        <dbReference type="ARBA" id="ARBA00022827"/>
    </source>
</evidence>
<keyword evidence="8" id="KW-1185">Reference proteome</keyword>
<evidence type="ECO:0000256" key="2">
    <source>
        <dbReference type="ARBA" id="ARBA00010989"/>
    </source>
</evidence>
<dbReference type="EMBL" id="JAULSR010000003">
    <property type="protein sequence ID" value="KAK0624581.1"/>
    <property type="molecule type" value="Genomic_DNA"/>
</dbReference>
<keyword evidence="4" id="KW-0274">FAD</keyword>
<dbReference type="InterPro" id="IPR006076">
    <property type="entry name" value="FAD-dep_OxRdtase"/>
</dbReference>
<keyword evidence="3" id="KW-0285">Flavoprotein</keyword>